<comment type="caution">
    <text evidence="2">The sequence shown here is derived from an EMBL/GenBank/DDBJ whole genome shotgun (WGS) entry which is preliminary data.</text>
</comment>
<feature type="transmembrane region" description="Helical" evidence="1">
    <location>
        <begin position="12"/>
        <end position="32"/>
    </location>
</feature>
<protein>
    <submittedName>
        <fullName evidence="2">Uncharacterized protein</fullName>
    </submittedName>
</protein>
<organism evidence="2 3">
    <name type="scientific">Nocardioides guangzhouensis</name>
    <dbReference type="NCBI Taxonomy" id="2497878"/>
    <lineage>
        <taxon>Bacteria</taxon>
        <taxon>Bacillati</taxon>
        <taxon>Actinomycetota</taxon>
        <taxon>Actinomycetes</taxon>
        <taxon>Propionibacteriales</taxon>
        <taxon>Nocardioidaceae</taxon>
        <taxon>Nocardioides</taxon>
    </lineage>
</organism>
<dbReference type="EMBL" id="SDKM01000001">
    <property type="protein sequence ID" value="RYP89085.1"/>
    <property type="molecule type" value="Genomic_DNA"/>
</dbReference>
<sequence>MATPSEQRPARVGWQEVLVTGLLVLAAVATSWSSYQATRWNGEQALAAGRTSGIRIEAARTASLGEAQTQVDVATFIAWSEADRTGDRDLADYFVDRFRPEFKTAFDAWVATDPLTDSTAPATPFAMPEYQVAARNAALRLDAQADVSAATVQRNVLRASNYVLSVVLYATALFFAGISTKIGSRRLRTVLVACGWAVFLGTVVWVATFPVSVQV</sequence>
<gene>
    <name evidence="2" type="ORF">EKO23_01270</name>
</gene>
<reference evidence="2 3" key="1">
    <citation type="submission" date="2019-01" db="EMBL/GenBank/DDBJ databases">
        <title>Nocardioides guangzhouensis sp. nov., an actinobacterium isolated from soil.</title>
        <authorList>
            <person name="Fu Y."/>
            <person name="Cai Y."/>
            <person name="Lin Z."/>
            <person name="Chen P."/>
        </authorList>
    </citation>
    <scope>NUCLEOTIDE SEQUENCE [LARGE SCALE GENOMIC DNA]</scope>
    <source>
        <strain evidence="2 3">130</strain>
    </source>
</reference>
<dbReference type="RefSeq" id="WP_134713235.1">
    <property type="nucleotide sequence ID" value="NZ_SDKM01000001.1"/>
</dbReference>
<keyword evidence="1" id="KW-0812">Transmembrane</keyword>
<dbReference type="Proteomes" id="UP000295198">
    <property type="component" value="Unassembled WGS sequence"/>
</dbReference>
<feature type="transmembrane region" description="Helical" evidence="1">
    <location>
        <begin position="159"/>
        <end position="178"/>
    </location>
</feature>
<feature type="transmembrane region" description="Helical" evidence="1">
    <location>
        <begin position="190"/>
        <end position="213"/>
    </location>
</feature>
<keyword evidence="3" id="KW-1185">Reference proteome</keyword>
<keyword evidence="1" id="KW-0472">Membrane</keyword>
<keyword evidence="1" id="KW-1133">Transmembrane helix</keyword>
<evidence type="ECO:0000313" key="3">
    <source>
        <dbReference type="Proteomes" id="UP000295198"/>
    </source>
</evidence>
<dbReference type="OrthoDB" id="3078502at2"/>
<name>A0A4Q4ZMB9_9ACTN</name>
<evidence type="ECO:0000256" key="1">
    <source>
        <dbReference type="SAM" id="Phobius"/>
    </source>
</evidence>
<accession>A0A4Q4ZMB9</accession>
<dbReference type="AlphaFoldDB" id="A0A4Q4ZMB9"/>
<evidence type="ECO:0000313" key="2">
    <source>
        <dbReference type="EMBL" id="RYP89085.1"/>
    </source>
</evidence>
<proteinExistence type="predicted"/>